<organism evidence="22 23">
    <name type="scientific">Coilia grayii</name>
    <name type="common">Gray's grenadier anchovy</name>
    <dbReference type="NCBI Taxonomy" id="363190"/>
    <lineage>
        <taxon>Eukaryota</taxon>
        <taxon>Metazoa</taxon>
        <taxon>Chordata</taxon>
        <taxon>Craniata</taxon>
        <taxon>Vertebrata</taxon>
        <taxon>Euteleostomi</taxon>
        <taxon>Actinopterygii</taxon>
        <taxon>Neopterygii</taxon>
        <taxon>Teleostei</taxon>
        <taxon>Clupei</taxon>
        <taxon>Clupeiformes</taxon>
        <taxon>Clupeoidei</taxon>
        <taxon>Engraulidae</taxon>
        <taxon>Coilinae</taxon>
        <taxon>Coilia</taxon>
    </lineage>
</organism>
<evidence type="ECO:0000256" key="12">
    <source>
        <dbReference type="ARBA" id="ARBA00023180"/>
    </source>
</evidence>
<gene>
    <name evidence="22" type="ORF">ACEWY4_008798</name>
</gene>
<evidence type="ECO:0000256" key="11">
    <source>
        <dbReference type="ARBA" id="ARBA00023157"/>
    </source>
</evidence>
<dbReference type="EMBL" id="JBHFQA010000007">
    <property type="protein sequence ID" value="KAL2096650.1"/>
    <property type="molecule type" value="Genomic_DNA"/>
</dbReference>
<evidence type="ECO:0000256" key="20">
    <source>
        <dbReference type="SAM" id="MobiDB-lite"/>
    </source>
</evidence>
<dbReference type="PROSITE" id="PS01186">
    <property type="entry name" value="EGF_2"/>
    <property type="match status" value="5"/>
</dbReference>
<evidence type="ECO:0000256" key="9">
    <source>
        <dbReference type="ARBA" id="ARBA00022989"/>
    </source>
</evidence>
<dbReference type="GO" id="GO:0048468">
    <property type="term" value="P:cell development"/>
    <property type="evidence" value="ECO:0007669"/>
    <property type="project" value="UniProtKB-ARBA"/>
</dbReference>
<evidence type="ECO:0000256" key="15">
    <source>
        <dbReference type="ARBA" id="ARBA00068162"/>
    </source>
</evidence>
<dbReference type="FunFam" id="2.10.25.10:FF:000021">
    <property type="entry name" value="Teneurin transmembrane protein 2"/>
    <property type="match status" value="2"/>
</dbReference>
<keyword evidence="10" id="KW-0472">Membrane</keyword>
<dbReference type="Gene3D" id="2.10.25.10">
    <property type="entry name" value="Laminin"/>
    <property type="match status" value="6"/>
</dbReference>
<feature type="region of interest" description="Disordered" evidence="20">
    <location>
        <begin position="114"/>
        <end position="135"/>
    </location>
</feature>
<protein>
    <recommendedName>
        <fullName evidence="15">Teneurin-4</fullName>
    </recommendedName>
    <alternativeName>
        <fullName evidence="17">Protein Odd Oz/ten-m homolog 4</fullName>
    </alternativeName>
    <alternativeName>
        <fullName evidence="16">Tenascin-M4</fullName>
    </alternativeName>
    <alternativeName>
        <fullName evidence="18">Teneurin transmembrane protein 4</fullName>
    </alternativeName>
</protein>
<evidence type="ECO:0000313" key="22">
    <source>
        <dbReference type="EMBL" id="KAL2096650.1"/>
    </source>
</evidence>
<dbReference type="FunFam" id="2.10.25.10:FF:000132">
    <property type="entry name" value="Teneurin transmembrane protein 4"/>
    <property type="match status" value="1"/>
</dbReference>
<dbReference type="Proteomes" id="UP001591681">
    <property type="component" value="Unassembled WGS sequence"/>
</dbReference>
<feature type="compositionally biased region" description="Low complexity" evidence="20">
    <location>
        <begin position="452"/>
        <end position="468"/>
    </location>
</feature>
<feature type="disulfide bond" evidence="19">
    <location>
        <begin position="401"/>
        <end position="411"/>
    </location>
</feature>
<proteinExistence type="inferred from homology"/>
<comment type="caution">
    <text evidence="19">Lacks conserved residue(s) required for the propagation of feature annotation.</text>
</comment>
<evidence type="ECO:0000256" key="3">
    <source>
        <dbReference type="ARBA" id="ARBA00009385"/>
    </source>
</evidence>
<evidence type="ECO:0000256" key="8">
    <source>
        <dbReference type="ARBA" id="ARBA00022737"/>
    </source>
</evidence>
<evidence type="ECO:0000256" key="4">
    <source>
        <dbReference type="ARBA" id="ARBA00022473"/>
    </source>
</evidence>
<evidence type="ECO:0000256" key="6">
    <source>
        <dbReference type="ARBA" id="ARBA00022536"/>
    </source>
</evidence>
<name>A0ABD1KC40_9TELE</name>
<evidence type="ECO:0000256" key="14">
    <source>
        <dbReference type="ARBA" id="ARBA00063448"/>
    </source>
</evidence>
<dbReference type="PANTHER" id="PTHR11219:SF9">
    <property type="entry name" value="TENEURIN-4"/>
    <property type="match status" value="1"/>
</dbReference>
<feature type="disulfide bond" evidence="19">
    <location>
        <begin position="272"/>
        <end position="281"/>
    </location>
</feature>
<dbReference type="GO" id="GO:0042995">
    <property type="term" value="C:cell projection"/>
    <property type="evidence" value="ECO:0007669"/>
    <property type="project" value="UniProtKB-SubCell"/>
</dbReference>
<dbReference type="FunFam" id="2.10.25.10:FF:000013">
    <property type="entry name" value="Teneurin transmembrane protein 4"/>
    <property type="match status" value="1"/>
</dbReference>
<comment type="caution">
    <text evidence="22">The sequence shown here is derived from an EMBL/GenBank/DDBJ whole genome shotgun (WGS) entry which is preliminary data.</text>
</comment>
<dbReference type="InterPro" id="IPR051216">
    <property type="entry name" value="Teneurin"/>
</dbReference>
<keyword evidence="11 19" id="KW-1015">Disulfide bond</keyword>
<evidence type="ECO:0000256" key="5">
    <source>
        <dbReference type="ARBA" id="ARBA00022475"/>
    </source>
</evidence>
<comment type="subcellular location">
    <subcellularLocation>
        <location evidence="1">Cell membrane</location>
        <topology evidence="1">Single-pass membrane protein</topology>
    </subcellularLocation>
    <subcellularLocation>
        <location evidence="2">Cell projection</location>
    </subcellularLocation>
</comment>
<evidence type="ECO:0000256" key="18">
    <source>
        <dbReference type="ARBA" id="ARBA00083959"/>
    </source>
</evidence>
<dbReference type="AlphaFoldDB" id="A0ABD1KC40"/>
<dbReference type="Pfam" id="PF23106">
    <property type="entry name" value="EGF_Teneurin"/>
    <property type="match status" value="1"/>
</dbReference>
<dbReference type="GO" id="GO:0005886">
    <property type="term" value="C:plasma membrane"/>
    <property type="evidence" value="ECO:0007669"/>
    <property type="project" value="UniProtKB-SubCell"/>
</dbReference>
<dbReference type="PROSITE" id="PS00022">
    <property type="entry name" value="EGF_1"/>
    <property type="match status" value="4"/>
</dbReference>
<evidence type="ECO:0000256" key="13">
    <source>
        <dbReference type="ARBA" id="ARBA00023273"/>
    </source>
</evidence>
<keyword evidence="7" id="KW-0812">Transmembrane</keyword>
<dbReference type="FunFam" id="2.10.25.10:FF:000016">
    <property type="entry name" value="Teneurin transmembrane protein 2"/>
    <property type="match status" value="1"/>
</dbReference>
<keyword evidence="13" id="KW-0966">Cell projection</keyword>
<evidence type="ECO:0000256" key="2">
    <source>
        <dbReference type="ARBA" id="ARBA00004316"/>
    </source>
</evidence>
<feature type="region of interest" description="Disordered" evidence="20">
    <location>
        <begin position="154"/>
        <end position="190"/>
    </location>
</feature>
<keyword evidence="9" id="KW-1133">Transmembrane helix</keyword>
<evidence type="ECO:0000313" key="23">
    <source>
        <dbReference type="Proteomes" id="UP001591681"/>
    </source>
</evidence>
<keyword evidence="4" id="KW-0217">Developmental protein</keyword>
<dbReference type="GO" id="GO:0022008">
    <property type="term" value="P:neurogenesis"/>
    <property type="evidence" value="ECO:0007669"/>
    <property type="project" value="UniProtKB-ARBA"/>
</dbReference>
<dbReference type="InterPro" id="IPR000742">
    <property type="entry name" value="EGF"/>
</dbReference>
<dbReference type="PROSITE" id="PS50026">
    <property type="entry name" value="EGF_3"/>
    <property type="match status" value="2"/>
</dbReference>
<feature type="compositionally biased region" description="Pro residues" evidence="20">
    <location>
        <begin position="56"/>
        <end position="67"/>
    </location>
</feature>
<evidence type="ECO:0000256" key="1">
    <source>
        <dbReference type="ARBA" id="ARBA00004162"/>
    </source>
</evidence>
<keyword evidence="5" id="KW-1003">Cell membrane</keyword>
<feature type="domain" description="EGF-like" evidence="21">
    <location>
        <begin position="250"/>
        <end position="282"/>
    </location>
</feature>
<feature type="region of interest" description="Disordered" evidence="20">
    <location>
        <begin position="452"/>
        <end position="473"/>
    </location>
</feature>
<feature type="domain" description="EGF-like" evidence="21">
    <location>
        <begin position="397"/>
        <end position="428"/>
    </location>
</feature>
<keyword evidence="6 19" id="KW-0245">EGF-like domain</keyword>
<dbReference type="SUPFAM" id="SSF57196">
    <property type="entry name" value="EGF/Laminin"/>
    <property type="match status" value="3"/>
</dbReference>
<evidence type="ECO:0000256" key="7">
    <source>
        <dbReference type="ARBA" id="ARBA00022692"/>
    </source>
</evidence>
<keyword evidence="12" id="KW-0325">Glycoprotein</keyword>
<comment type="subunit">
    <text evidence="14">Homodimer; disulfide-linked. May also form heterodimer with either TENM1 or TENM2 or TENM3.</text>
</comment>
<reference evidence="22 23" key="1">
    <citation type="submission" date="2024-09" db="EMBL/GenBank/DDBJ databases">
        <title>A chromosome-level genome assembly of Gray's grenadier anchovy, Coilia grayii.</title>
        <authorList>
            <person name="Fu Z."/>
        </authorList>
    </citation>
    <scope>NUCLEOTIDE SEQUENCE [LARGE SCALE GENOMIC DNA]</scope>
    <source>
        <strain evidence="22">G4</strain>
        <tissue evidence="22">Muscle</tissue>
    </source>
</reference>
<evidence type="ECO:0000256" key="19">
    <source>
        <dbReference type="PROSITE-ProRule" id="PRU00076"/>
    </source>
</evidence>
<evidence type="ECO:0000259" key="21">
    <source>
        <dbReference type="PROSITE" id="PS50026"/>
    </source>
</evidence>
<feature type="compositionally biased region" description="Basic and acidic residues" evidence="20">
    <location>
        <begin position="178"/>
        <end position="190"/>
    </location>
</feature>
<dbReference type="PANTHER" id="PTHR11219">
    <property type="entry name" value="TENEURIN AND N-ACETYLGLUCOSAMINE-1-PHOSPHODIESTER ALPHA-N-ACETYLGLUCOSAMINIDASE"/>
    <property type="match status" value="1"/>
</dbReference>
<sequence>MGGGVGCSHCHHRLSLADGLLAEGPAAPEHPRVLWGRGRGQGPSDRICPLSASHQCPPPHPHAPLTPPRLLQPDLARREKAPERWCSSLRPEVPGRSIVTNRTRQVLYNLQSGQRREEVRRVPPHPSPPSSARCPHDEVLRVTDATPQHAALSRAEVSTASPRQAWRGVTGASSALVRHAEPPSRRQPHSIEDCPSNCYGNGDCIAGTCHCFLGFRGPDCGRVLCSGNGQYLKGRCMCHSGWKGAECDVPTNQCIDATCSSHGTCIVGTCICNPGYKGENCEEGLAAISHRPPSGLLIPSLFDCLDPTCSGRGVCVRGECHCFAGWGGAGCESPRASCMDQCSGHGAFLADTATCSCDPNWTGHDCSTDLRSRLWRPWHVRAGTCRCDEGWTGAGCEQRACHPRCQEHGTCKDGKCECSPGWNGEHCTIAHYLDKERLLYLPSAFLQSEATSAVSPPTSSSSSSSSTPHLPNQSQGEVFHFPFPCWKTFHIFSHVKPGVRGMVKGLSGLCNGNGRCTLGNNGWYCVCQLGWRGAGCDTSMETACSDSKDNDGDGLVDCMDPDCCLQASCHTTPLCVGSPDPLDIIQETQISSGQSTLQSFYERVHFLIGRDSTHVVPGANPFESR</sequence>
<feature type="region of interest" description="Disordered" evidence="20">
    <location>
        <begin position="51"/>
        <end position="70"/>
    </location>
</feature>
<evidence type="ECO:0000256" key="17">
    <source>
        <dbReference type="ARBA" id="ARBA00081434"/>
    </source>
</evidence>
<dbReference type="Pfam" id="PF25024">
    <property type="entry name" value="EGF_TEN"/>
    <property type="match status" value="2"/>
</dbReference>
<keyword evidence="23" id="KW-1185">Reference proteome</keyword>
<accession>A0ABD1KC40</accession>
<evidence type="ECO:0000256" key="10">
    <source>
        <dbReference type="ARBA" id="ARBA00023136"/>
    </source>
</evidence>
<dbReference type="FunFam" id="2.10.25.10:FF:000026">
    <property type="entry name" value="Teneurin transmembrane protein 2"/>
    <property type="match status" value="1"/>
</dbReference>
<feature type="disulfide bond" evidence="19">
    <location>
        <begin position="418"/>
        <end position="427"/>
    </location>
</feature>
<comment type="similarity">
    <text evidence="3">Belongs to the tenascin family. Teneurin subfamily.</text>
</comment>
<dbReference type="SMART" id="SM00181">
    <property type="entry name" value="EGF"/>
    <property type="match status" value="6"/>
</dbReference>
<evidence type="ECO:0000256" key="16">
    <source>
        <dbReference type="ARBA" id="ARBA00077039"/>
    </source>
</evidence>
<keyword evidence="8" id="KW-0677">Repeat</keyword>
<dbReference type="GO" id="GO:0009653">
    <property type="term" value="P:anatomical structure morphogenesis"/>
    <property type="evidence" value="ECO:0007669"/>
    <property type="project" value="UniProtKB-ARBA"/>
</dbReference>